<gene>
    <name evidence="2" type="ORF">OJ930_11540</name>
</gene>
<dbReference type="EMBL" id="JAPAIK010000360">
    <property type="protein sequence ID" value="MCW1073602.1"/>
    <property type="molecule type" value="Genomic_DNA"/>
</dbReference>
<evidence type="ECO:0000313" key="2">
    <source>
        <dbReference type="EMBL" id="MCW1073602.1"/>
    </source>
</evidence>
<accession>A0AAW5TQP4</accession>
<keyword evidence="1" id="KW-0812">Transmembrane</keyword>
<proteinExistence type="predicted"/>
<reference evidence="2" key="1">
    <citation type="submission" date="2022-10" db="EMBL/GenBank/DDBJ databases">
        <title>Comparative genomic study of S. anginosus.</title>
        <authorList>
            <person name="Prasad A."/>
            <person name="Ene A."/>
            <person name="Jablonska S."/>
            <person name="Du J."/>
            <person name="Wolfe A.J."/>
            <person name="Putonti C."/>
        </authorList>
    </citation>
    <scope>NUCLEOTIDE SEQUENCE</scope>
    <source>
        <strain evidence="2">UMB6888</strain>
    </source>
</reference>
<evidence type="ECO:0000313" key="3">
    <source>
        <dbReference type="Proteomes" id="UP001208853"/>
    </source>
</evidence>
<protein>
    <submittedName>
        <fullName evidence="2">Uncharacterized protein</fullName>
    </submittedName>
</protein>
<feature type="non-terminal residue" evidence="2">
    <location>
        <position position="80"/>
    </location>
</feature>
<comment type="caution">
    <text evidence="2">The sequence shown here is derived from an EMBL/GenBank/DDBJ whole genome shotgun (WGS) entry which is preliminary data.</text>
</comment>
<sequence length="80" mass="8249">MAVIFGPAYANTPLILGFLVLAAACLALLTLTGAVALAADHHRLNILGWCVALVVSVVIMLLPVCLETRTVASLVVGPLL</sequence>
<dbReference type="AlphaFoldDB" id="A0AAW5TQP4"/>
<keyword evidence="1" id="KW-1133">Transmembrane helix</keyword>
<organism evidence="2 3">
    <name type="scientific">Streptococcus anginosus</name>
    <dbReference type="NCBI Taxonomy" id="1328"/>
    <lineage>
        <taxon>Bacteria</taxon>
        <taxon>Bacillati</taxon>
        <taxon>Bacillota</taxon>
        <taxon>Bacilli</taxon>
        <taxon>Lactobacillales</taxon>
        <taxon>Streptococcaceae</taxon>
        <taxon>Streptococcus</taxon>
        <taxon>Streptococcus anginosus group</taxon>
    </lineage>
</organism>
<keyword evidence="1" id="KW-0472">Membrane</keyword>
<evidence type="ECO:0000256" key="1">
    <source>
        <dbReference type="SAM" id="Phobius"/>
    </source>
</evidence>
<name>A0AAW5TQP4_STRAP</name>
<feature type="transmembrane region" description="Helical" evidence="1">
    <location>
        <begin position="46"/>
        <end position="66"/>
    </location>
</feature>
<dbReference type="Proteomes" id="UP001208853">
    <property type="component" value="Unassembled WGS sequence"/>
</dbReference>